<reference evidence="1 2" key="1">
    <citation type="submission" date="2016-12" db="EMBL/GenBank/DDBJ databases">
        <authorList>
            <person name="Song W.-J."/>
            <person name="Kurnit D.M."/>
        </authorList>
    </citation>
    <scope>NUCLEOTIDE SEQUENCE [LARGE SCALE GENOMIC DNA]</scope>
    <source>
        <strain evidence="1 2">STM7296</strain>
    </source>
</reference>
<accession>A0A1N7RS18</accession>
<name>A0A1N7RS18_9BURK</name>
<dbReference type="AlphaFoldDB" id="A0A1N7RS18"/>
<keyword evidence="2" id="KW-1185">Reference proteome</keyword>
<evidence type="ECO:0000313" key="1">
    <source>
        <dbReference type="EMBL" id="SIT37927.1"/>
    </source>
</evidence>
<organism evidence="1 2">
    <name type="scientific">Paraburkholderia ribeironis</name>
    <dbReference type="NCBI Taxonomy" id="1247936"/>
    <lineage>
        <taxon>Bacteria</taxon>
        <taxon>Pseudomonadati</taxon>
        <taxon>Pseudomonadota</taxon>
        <taxon>Betaproteobacteria</taxon>
        <taxon>Burkholderiales</taxon>
        <taxon>Burkholderiaceae</taxon>
        <taxon>Paraburkholderia</taxon>
    </lineage>
</organism>
<evidence type="ECO:0000313" key="2">
    <source>
        <dbReference type="Proteomes" id="UP000187012"/>
    </source>
</evidence>
<sequence length="87" mass="9791">MRSNVDHGHAKTIPHGCEYLNRRSDRAILERPGAVGGTVDGTPALNLRTRSGLAQDRLTIQIPHRAGWLRRRYNDRSCGTPHRPCRP</sequence>
<proteinExistence type="predicted"/>
<gene>
    <name evidence="1" type="ORF">BN2475_130014</name>
</gene>
<protein>
    <submittedName>
        <fullName evidence="1">Uncharacterized protein</fullName>
    </submittedName>
</protein>
<dbReference type="EMBL" id="CYGX02000013">
    <property type="protein sequence ID" value="SIT37927.1"/>
    <property type="molecule type" value="Genomic_DNA"/>
</dbReference>
<dbReference type="Proteomes" id="UP000187012">
    <property type="component" value="Unassembled WGS sequence"/>
</dbReference>
<dbReference type="STRING" id="1247936.BN2475_130014"/>